<dbReference type="InterPro" id="IPR003729">
    <property type="entry name" value="Bi_nuclease_dom"/>
</dbReference>
<organism evidence="2 3">
    <name type="scientific">Georgenia satyanarayanai</name>
    <dbReference type="NCBI Taxonomy" id="860221"/>
    <lineage>
        <taxon>Bacteria</taxon>
        <taxon>Bacillati</taxon>
        <taxon>Actinomycetota</taxon>
        <taxon>Actinomycetes</taxon>
        <taxon>Micrococcales</taxon>
        <taxon>Bogoriellaceae</taxon>
        <taxon>Georgenia</taxon>
    </lineage>
</organism>
<dbReference type="InterPro" id="IPR036104">
    <property type="entry name" value="BFN_sf"/>
</dbReference>
<dbReference type="OrthoDB" id="9788698at2"/>
<dbReference type="Pfam" id="PF02577">
    <property type="entry name" value="BFN_dom"/>
    <property type="match status" value="1"/>
</dbReference>
<dbReference type="PROSITE" id="PS51658">
    <property type="entry name" value="BFN"/>
    <property type="match status" value="1"/>
</dbReference>
<feature type="domain" description="BFN" evidence="1">
    <location>
        <begin position="1"/>
        <end position="130"/>
    </location>
</feature>
<protein>
    <recommendedName>
        <fullName evidence="1">BFN domain-containing protein</fullName>
    </recommendedName>
</protein>
<keyword evidence="3" id="KW-1185">Reference proteome</keyword>
<dbReference type="Proteomes" id="UP000250222">
    <property type="component" value="Unassembled WGS sequence"/>
</dbReference>
<dbReference type="AlphaFoldDB" id="A0A2Y9BVC7"/>
<dbReference type="SUPFAM" id="SSF103256">
    <property type="entry name" value="Hypothetical protein TM0160"/>
    <property type="match status" value="1"/>
</dbReference>
<evidence type="ECO:0000259" key="1">
    <source>
        <dbReference type="PROSITE" id="PS51658"/>
    </source>
</evidence>
<dbReference type="PANTHER" id="PTHR15160:SF1">
    <property type="entry name" value="VON HIPPEL-LINDAU DISEASE TUMOR SUPPRESSOR"/>
    <property type="match status" value="1"/>
</dbReference>
<dbReference type="GO" id="GO:0004518">
    <property type="term" value="F:nuclease activity"/>
    <property type="evidence" value="ECO:0007669"/>
    <property type="project" value="InterPro"/>
</dbReference>
<dbReference type="Gene3D" id="3.10.690.10">
    <property type="entry name" value="Bifunctional nuclease domain"/>
    <property type="match status" value="1"/>
</dbReference>
<dbReference type="RefSeq" id="WP_110851183.1">
    <property type="nucleotide sequence ID" value="NZ_QKLZ01000001.1"/>
</dbReference>
<reference evidence="2 3" key="1">
    <citation type="submission" date="2016-10" db="EMBL/GenBank/DDBJ databases">
        <authorList>
            <person name="Cai Z."/>
        </authorList>
    </citation>
    <scope>NUCLEOTIDE SEQUENCE [LARGE SCALE GENOMIC DNA]</scope>
    <source>
        <strain evidence="2 3">CGMCC 1.10826</strain>
    </source>
</reference>
<sequence>MQEMDVLGVRVSIPENEVVVVLAVRDGGRVVLPIVIGPREGASIATAQAGIVPERPQTHDLFISLLDATGVRLDQVRVTSLEQGTFHAELVLSSGQHVDSRPSDAIALALRARCPVLCDEGVLTAAGVVMDAEDEAEVVADFQAFLENVEPEDFEP</sequence>
<evidence type="ECO:0000313" key="3">
    <source>
        <dbReference type="Proteomes" id="UP000250222"/>
    </source>
</evidence>
<dbReference type="EMBL" id="UETB01000001">
    <property type="protein sequence ID" value="SSA37112.1"/>
    <property type="molecule type" value="Genomic_DNA"/>
</dbReference>
<evidence type="ECO:0000313" key="2">
    <source>
        <dbReference type="EMBL" id="SSA37112.1"/>
    </source>
</evidence>
<dbReference type="PANTHER" id="PTHR15160">
    <property type="entry name" value="VON HIPPEL-LINDAU PROTEIN"/>
    <property type="match status" value="1"/>
</dbReference>
<accession>A0A2Y9BVC7</accession>
<name>A0A2Y9BVC7_9MICO</name>
<proteinExistence type="predicted"/>
<gene>
    <name evidence="2" type="ORF">SAMN05216184_101733</name>
</gene>